<evidence type="ECO:0000256" key="1">
    <source>
        <dbReference type="ARBA" id="ARBA00004141"/>
    </source>
</evidence>
<gene>
    <name evidence="7" type="ORF">CUN51_02495</name>
</gene>
<comment type="subcellular location">
    <subcellularLocation>
        <location evidence="1">Membrane</location>
        <topology evidence="1">Multi-pass membrane protein</topology>
    </subcellularLocation>
</comment>
<evidence type="ECO:0000313" key="8">
    <source>
        <dbReference type="Proteomes" id="UP000228921"/>
    </source>
</evidence>
<dbReference type="InterPro" id="IPR001182">
    <property type="entry name" value="FtsW/RodA"/>
</dbReference>
<dbReference type="AlphaFoldDB" id="A0A2M8P2Q7"/>
<feature type="transmembrane region" description="Helical" evidence="6">
    <location>
        <begin position="163"/>
        <end position="180"/>
    </location>
</feature>
<feature type="transmembrane region" description="Helical" evidence="6">
    <location>
        <begin position="108"/>
        <end position="126"/>
    </location>
</feature>
<dbReference type="PANTHER" id="PTHR30474:SF14">
    <property type="entry name" value="CELL CYCLE PROTEIN"/>
    <property type="match status" value="1"/>
</dbReference>
<proteinExistence type="predicted"/>
<dbReference type="GO" id="GO:0005886">
    <property type="term" value="C:plasma membrane"/>
    <property type="evidence" value="ECO:0007669"/>
    <property type="project" value="TreeGrafter"/>
</dbReference>
<feature type="transmembrane region" description="Helical" evidence="6">
    <location>
        <begin position="185"/>
        <end position="203"/>
    </location>
</feature>
<evidence type="ECO:0000313" key="7">
    <source>
        <dbReference type="EMBL" id="PJF31831.1"/>
    </source>
</evidence>
<comment type="caution">
    <text evidence="7">The sequence shown here is derived from an EMBL/GenBank/DDBJ whole genome shotgun (WGS) entry which is preliminary data.</text>
</comment>
<dbReference type="PANTHER" id="PTHR30474">
    <property type="entry name" value="CELL CYCLE PROTEIN"/>
    <property type="match status" value="1"/>
</dbReference>
<protein>
    <submittedName>
        <fullName evidence="7">Rod shape-determining protein RodA</fullName>
    </submittedName>
</protein>
<organism evidence="7 8">
    <name type="scientific">Candidatus Thermofonsia Clade 1 bacterium</name>
    <dbReference type="NCBI Taxonomy" id="2364210"/>
    <lineage>
        <taxon>Bacteria</taxon>
        <taxon>Bacillati</taxon>
        <taxon>Chloroflexota</taxon>
        <taxon>Candidatus Thermofontia</taxon>
        <taxon>Candidatus Thermofonsia Clade 1</taxon>
    </lineage>
</organism>
<sequence>MSNTARLWRNFDFILFGTVVVLIIYGVLMIRSATLGAVDTELISRVPRQIQYAIIGIAMMFVFAAIDYRLLAALQPYIYAVLVFLLALVAVLGQVGDGGAQRWLTVGLPVQPSELAKVLIVIVLGQHLQKQYTKMHKLQTVIISLGYVGLPAGFIFLQPSLGITILILFIWLVMVWAAGLRLKHIALFSLAAVLGLPVLWTNMQEYQRARIVNFITCEDTRDSACYNIFQARISIGSGGLLGKGYASGTQSRLRFLRVRHTDFIFSVIAEELGFVGASLVFGLMGVVLWRIVRAAAIARDALGSLICYGIAAIIFFQTVVSIGMNLNVLPVTGLTLPFISSGGSSLLTLLVGIGIVQSVIMRSQRS</sequence>
<evidence type="ECO:0000256" key="3">
    <source>
        <dbReference type="ARBA" id="ARBA00022960"/>
    </source>
</evidence>
<accession>A0A2M8P2Q7</accession>
<dbReference type="GO" id="GO:0008360">
    <property type="term" value="P:regulation of cell shape"/>
    <property type="evidence" value="ECO:0007669"/>
    <property type="project" value="UniProtKB-KW"/>
</dbReference>
<keyword evidence="4 6" id="KW-1133">Transmembrane helix</keyword>
<dbReference type="EMBL" id="PGTK01000002">
    <property type="protein sequence ID" value="PJF31831.1"/>
    <property type="molecule type" value="Genomic_DNA"/>
</dbReference>
<feature type="transmembrane region" description="Helical" evidence="6">
    <location>
        <begin position="77"/>
        <end position="96"/>
    </location>
</feature>
<keyword evidence="3" id="KW-0133">Cell shape</keyword>
<keyword evidence="5 6" id="KW-0472">Membrane</keyword>
<evidence type="ECO:0000256" key="5">
    <source>
        <dbReference type="ARBA" id="ARBA00023136"/>
    </source>
</evidence>
<feature type="transmembrane region" description="Helical" evidence="6">
    <location>
        <begin position="336"/>
        <end position="360"/>
    </location>
</feature>
<feature type="transmembrane region" description="Helical" evidence="6">
    <location>
        <begin position="50"/>
        <end position="70"/>
    </location>
</feature>
<feature type="transmembrane region" description="Helical" evidence="6">
    <location>
        <begin position="263"/>
        <end position="289"/>
    </location>
</feature>
<reference evidence="7 8" key="1">
    <citation type="submission" date="2017-11" db="EMBL/GenBank/DDBJ databases">
        <title>Evolution of Phototrophy in the Chloroflexi Phylum Driven by Horizontal Gene Transfer.</title>
        <authorList>
            <person name="Ward L.M."/>
            <person name="Hemp J."/>
            <person name="Shih P.M."/>
            <person name="Mcglynn S.E."/>
            <person name="Fischer W."/>
        </authorList>
    </citation>
    <scope>NUCLEOTIDE SEQUENCE [LARGE SCALE GENOMIC DNA]</scope>
    <source>
        <strain evidence="7">CP2_2F</strain>
    </source>
</reference>
<feature type="transmembrane region" description="Helical" evidence="6">
    <location>
        <begin position="12"/>
        <end position="30"/>
    </location>
</feature>
<dbReference type="GO" id="GO:0015648">
    <property type="term" value="F:lipid-linked peptidoglycan transporter activity"/>
    <property type="evidence" value="ECO:0007669"/>
    <property type="project" value="TreeGrafter"/>
</dbReference>
<keyword evidence="2 6" id="KW-0812">Transmembrane</keyword>
<dbReference type="GO" id="GO:0032153">
    <property type="term" value="C:cell division site"/>
    <property type="evidence" value="ECO:0007669"/>
    <property type="project" value="TreeGrafter"/>
</dbReference>
<name>A0A2M8P2Q7_9CHLR</name>
<dbReference type="Proteomes" id="UP000228921">
    <property type="component" value="Unassembled WGS sequence"/>
</dbReference>
<dbReference type="GO" id="GO:0051301">
    <property type="term" value="P:cell division"/>
    <property type="evidence" value="ECO:0007669"/>
    <property type="project" value="InterPro"/>
</dbReference>
<feature type="transmembrane region" description="Helical" evidence="6">
    <location>
        <begin position="301"/>
        <end position="324"/>
    </location>
</feature>
<evidence type="ECO:0000256" key="6">
    <source>
        <dbReference type="SAM" id="Phobius"/>
    </source>
</evidence>
<evidence type="ECO:0000256" key="4">
    <source>
        <dbReference type="ARBA" id="ARBA00022989"/>
    </source>
</evidence>
<dbReference type="Pfam" id="PF01098">
    <property type="entry name" value="FTSW_RODA_SPOVE"/>
    <property type="match status" value="1"/>
</dbReference>
<feature type="transmembrane region" description="Helical" evidence="6">
    <location>
        <begin position="138"/>
        <end position="157"/>
    </location>
</feature>
<evidence type="ECO:0000256" key="2">
    <source>
        <dbReference type="ARBA" id="ARBA00022692"/>
    </source>
</evidence>